<dbReference type="InterPro" id="IPR036465">
    <property type="entry name" value="vWFA_dom_sf"/>
</dbReference>
<evidence type="ECO:0000259" key="2">
    <source>
        <dbReference type="Pfam" id="PF13519"/>
    </source>
</evidence>
<dbReference type="InterPro" id="IPR002035">
    <property type="entry name" value="VWF_A"/>
</dbReference>
<name>A0A2C9D6J9_9HYPH</name>
<dbReference type="Gene3D" id="3.40.50.410">
    <property type="entry name" value="von Willebrand factor, type A domain"/>
    <property type="match status" value="1"/>
</dbReference>
<gene>
    <name evidence="3" type="ORF">HDIA_1830</name>
</gene>
<protein>
    <recommendedName>
        <fullName evidence="2">VWFA domain-containing protein</fullName>
    </recommendedName>
</protein>
<dbReference type="SUPFAM" id="SSF53300">
    <property type="entry name" value="vWA-like"/>
    <property type="match status" value="1"/>
</dbReference>
<reference evidence="4" key="1">
    <citation type="submission" date="2017-09" db="EMBL/GenBank/DDBJ databases">
        <title>Genome sequence of Nannocystis excedens DSM 71.</title>
        <authorList>
            <person name="Blom J."/>
        </authorList>
    </citation>
    <scope>NUCLEOTIDE SEQUENCE [LARGE SCALE GENOMIC DNA]</scope>
    <source>
        <strain evidence="4">type strain: E19</strain>
    </source>
</reference>
<dbReference type="AlphaFoldDB" id="A0A2C9D6J9"/>
<sequence>MIGLVFLRPWWLAALPVLAAIALYVWRRGPEAGGWERVMPPAMLSAMVALGHLATVRSRQTRFAALTAAAFMVLGLAGPAIPRANVPVFVGSGVVLIAIDMSPSVASGPALADAQAAAAQVMTAAQGRQVGLIVYAGEAYPVAAPTSDPANLETLIAVLSANTMPDRGSRPATALSLARRMLKDTTDAELVLISDGGGFDDTAKIEAGRLASAGVGISALVLSGAAGGRADVDALTELANVSAPARSPEPVLARIETSGAPGSQDMLASVRFRDIGPLMAALALLPLLVLFRRQG</sequence>
<dbReference type="OrthoDB" id="8456929at2"/>
<dbReference type="CDD" id="cd00198">
    <property type="entry name" value="vWFA"/>
    <property type="match status" value="1"/>
</dbReference>
<keyword evidence="1" id="KW-0472">Membrane</keyword>
<keyword evidence="1" id="KW-1133">Transmembrane helix</keyword>
<feature type="transmembrane region" description="Helical" evidence="1">
    <location>
        <begin position="63"/>
        <end position="81"/>
    </location>
</feature>
<evidence type="ECO:0000313" key="3">
    <source>
        <dbReference type="EMBL" id="SON55371.1"/>
    </source>
</evidence>
<dbReference type="Pfam" id="PF13519">
    <property type="entry name" value="VWA_2"/>
    <property type="match status" value="1"/>
</dbReference>
<organism evidence="3 4">
    <name type="scientific">Hartmannibacter diazotrophicus</name>
    <dbReference type="NCBI Taxonomy" id="1482074"/>
    <lineage>
        <taxon>Bacteria</taxon>
        <taxon>Pseudomonadati</taxon>
        <taxon>Pseudomonadota</taxon>
        <taxon>Alphaproteobacteria</taxon>
        <taxon>Hyphomicrobiales</taxon>
        <taxon>Pleomorphomonadaceae</taxon>
        <taxon>Hartmannibacter</taxon>
    </lineage>
</organism>
<evidence type="ECO:0000313" key="4">
    <source>
        <dbReference type="Proteomes" id="UP000223606"/>
    </source>
</evidence>
<feature type="transmembrane region" description="Helical" evidence="1">
    <location>
        <begin position="7"/>
        <end position="26"/>
    </location>
</feature>
<dbReference type="Proteomes" id="UP000223606">
    <property type="component" value="Chromosome 1"/>
</dbReference>
<feature type="transmembrane region" description="Helical" evidence="1">
    <location>
        <begin position="38"/>
        <end position="56"/>
    </location>
</feature>
<dbReference type="EMBL" id="LT960614">
    <property type="protein sequence ID" value="SON55371.1"/>
    <property type="molecule type" value="Genomic_DNA"/>
</dbReference>
<feature type="transmembrane region" description="Helical" evidence="1">
    <location>
        <begin position="275"/>
        <end position="291"/>
    </location>
</feature>
<proteinExistence type="predicted"/>
<keyword evidence="1" id="KW-0812">Transmembrane</keyword>
<dbReference type="KEGG" id="hdi:HDIA_1830"/>
<evidence type="ECO:0000256" key="1">
    <source>
        <dbReference type="SAM" id="Phobius"/>
    </source>
</evidence>
<dbReference type="RefSeq" id="WP_099555890.1">
    <property type="nucleotide sequence ID" value="NZ_LT960614.1"/>
</dbReference>
<feature type="domain" description="VWFA" evidence="2">
    <location>
        <begin position="95"/>
        <end position="196"/>
    </location>
</feature>
<accession>A0A2C9D6J9</accession>
<keyword evidence="4" id="KW-1185">Reference proteome</keyword>